<accession>A0A1V8RWR7</accession>
<sequence length="158" mass="18164">MGDGHNFKQLKDRILALSLATDWEVARKEWSLVGIHEADEPETCICGHFPIVEVCEIYNRVTKRRTEVGNQCVKRFLGLRSDLVFTAIKRIRKDITKSLNADAISFFHERGQLNDWEYTFSQDTMAKRNLSAAQLQKRRAINEKILAAIGRRGFQGPE</sequence>
<dbReference type="RefSeq" id="WP_080917891.1">
    <property type="nucleotide sequence ID" value="NZ_MDET01000001.1"/>
</dbReference>
<evidence type="ECO:0000313" key="1">
    <source>
        <dbReference type="EMBL" id="OQM77630.1"/>
    </source>
</evidence>
<keyword evidence="2" id="KW-1185">Reference proteome</keyword>
<proteinExistence type="predicted"/>
<reference evidence="1 2" key="1">
    <citation type="journal article" date="2016" name="Int. J. Syst. Evol. Microbiol.">
        <title>Pseudaminobacter manganicus sp. nov., isolated from sludge of a manganese mine.</title>
        <authorList>
            <person name="Li J."/>
            <person name="Huang J."/>
            <person name="Liao S."/>
            <person name="Wang G."/>
        </authorList>
    </citation>
    <scope>NUCLEOTIDE SEQUENCE [LARGE SCALE GENOMIC DNA]</scope>
    <source>
        <strain evidence="1 2">JH-7</strain>
    </source>
</reference>
<dbReference type="Proteomes" id="UP000191905">
    <property type="component" value="Unassembled WGS sequence"/>
</dbReference>
<name>A0A1V8RWR7_9HYPH</name>
<dbReference type="AlphaFoldDB" id="A0A1V8RWR7"/>
<dbReference type="EMBL" id="MDET01000001">
    <property type="protein sequence ID" value="OQM77630.1"/>
    <property type="molecule type" value="Genomic_DNA"/>
</dbReference>
<organism evidence="1 2">
    <name type="scientific">Manganibacter manganicus</name>
    <dbReference type="NCBI Taxonomy" id="1873176"/>
    <lineage>
        <taxon>Bacteria</taxon>
        <taxon>Pseudomonadati</taxon>
        <taxon>Pseudomonadota</taxon>
        <taxon>Alphaproteobacteria</taxon>
        <taxon>Hyphomicrobiales</taxon>
        <taxon>Phyllobacteriaceae</taxon>
        <taxon>Manganibacter</taxon>
    </lineage>
</organism>
<dbReference type="OrthoDB" id="2318182at2"/>
<evidence type="ECO:0000313" key="2">
    <source>
        <dbReference type="Proteomes" id="UP000191905"/>
    </source>
</evidence>
<gene>
    <name evidence="1" type="ORF">BFN67_02005</name>
</gene>
<comment type="caution">
    <text evidence="1">The sequence shown here is derived from an EMBL/GenBank/DDBJ whole genome shotgun (WGS) entry which is preliminary data.</text>
</comment>
<protein>
    <submittedName>
        <fullName evidence="1">Uncharacterized protein</fullName>
    </submittedName>
</protein>